<protein>
    <submittedName>
        <fullName evidence="1">Uncharacterized protein</fullName>
    </submittedName>
</protein>
<evidence type="ECO:0000313" key="2">
    <source>
        <dbReference type="Proteomes" id="UP000712600"/>
    </source>
</evidence>
<comment type="caution">
    <text evidence="1">The sequence shown here is derived from an EMBL/GenBank/DDBJ whole genome shotgun (WGS) entry which is preliminary data.</text>
</comment>
<dbReference type="EMBL" id="QGKX02001347">
    <property type="protein sequence ID" value="KAF3524602.1"/>
    <property type="molecule type" value="Genomic_DNA"/>
</dbReference>
<reference evidence="1" key="1">
    <citation type="submission" date="2019-12" db="EMBL/GenBank/DDBJ databases">
        <title>Genome sequencing and annotation of Brassica cretica.</title>
        <authorList>
            <person name="Studholme D.J."/>
            <person name="Sarris P."/>
        </authorList>
    </citation>
    <scope>NUCLEOTIDE SEQUENCE</scope>
    <source>
        <strain evidence="1">PFS-109/04</strain>
        <tissue evidence="1">Leaf</tissue>
    </source>
</reference>
<evidence type="ECO:0000313" key="1">
    <source>
        <dbReference type="EMBL" id="KAF3524602.1"/>
    </source>
</evidence>
<proteinExistence type="predicted"/>
<dbReference type="Proteomes" id="UP000712600">
    <property type="component" value="Unassembled WGS sequence"/>
</dbReference>
<gene>
    <name evidence="1" type="ORF">F2Q69_00047380</name>
</gene>
<organism evidence="1 2">
    <name type="scientific">Brassica cretica</name>
    <name type="common">Mustard</name>
    <dbReference type="NCBI Taxonomy" id="69181"/>
    <lineage>
        <taxon>Eukaryota</taxon>
        <taxon>Viridiplantae</taxon>
        <taxon>Streptophyta</taxon>
        <taxon>Embryophyta</taxon>
        <taxon>Tracheophyta</taxon>
        <taxon>Spermatophyta</taxon>
        <taxon>Magnoliopsida</taxon>
        <taxon>eudicotyledons</taxon>
        <taxon>Gunneridae</taxon>
        <taxon>Pentapetalae</taxon>
        <taxon>rosids</taxon>
        <taxon>malvids</taxon>
        <taxon>Brassicales</taxon>
        <taxon>Brassicaceae</taxon>
        <taxon>Brassiceae</taxon>
        <taxon>Brassica</taxon>
    </lineage>
</organism>
<accession>A0A8S9Q1R3</accession>
<sequence>MGHWSTGELCQSWGHTSHKEFSHKLNSSSGYVLLELHKELPIHVDADGMDGQWWEHSTDGNKEFHSTRISLAFGSRSTAMSDGEYASTLNMSELRDGL</sequence>
<name>A0A8S9Q1R3_BRACR</name>
<dbReference type="AlphaFoldDB" id="A0A8S9Q1R3"/>